<reference evidence="2" key="1">
    <citation type="submission" date="2022-05" db="EMBL/GenBank/DDBJ databases">
        <title>The Musa troglodytarum L. genome provides insights into the mechanism of non-climacteric behaviour and enrichment of carotenoids.</title>
        <authorList>
            <person name="Wang J."/>
        </authorList>
    </citation>
    <scope>NUCLEOTIDE SEQUENCE</scope>
    <source>
        <tissue evidence="2">Leaf</tissue>
    </source>
</reference>
<dbReference type="Proteomes" id="UP001055439">
    <property type="component" value="Chromosome 7"/>
</dbReference>
<protein>
    <submittedName>
        <fullName evidence="2">Uncharacterized protein</fullName>
    </submittedName>
</protein>
<keyword evidence="3" id="KW-1185">Reference proteome</keyword>
<organism evidence="2 3">
    <name type="scientific">Musa troglodytarum</name>
    <name type="common">fe'i banana</name>
    <dbReference type="NCBI Taxonomy" id="320322"/>
    <lineage>
        <taxon>Eukaryota</taxon>
        <taxon>Viridiplantae</taxon>
        <taxon>Streptophyta</taxon>
        <taxon>Embryophyta</taxon>
        <taxon>Tracheophyta</taxon>
        <taxon>Spermatophyta</taxon>
        <taxon>Magnoliopsida</taxon>
        <taxon>Liliopsida</taxon>
        <taxon>Zingiberales</taxon>
        <taxon>Musaceae</taxon>
        <taxon>Musa</taxon>
    </lineage>
</organism>
<name>A0A9E7KI86_9LILI</name>
<gene>
    <name evidence="2" type="ORF">MUK42_05548</name>
</gene>
<accession>A0A9E7KI86</accession>
<dbReference type="AlphaFoldDB" id="A0A9E7KI86"/>
<evidence type="ECO:0000313" key="3">
    <source>
        <dbReference type="Proteomes" id="UP001055439"/>
    </source>
</evidence>
<evidence type="ECO:0000256" key="1">
    <source>
        <dbReference type="SAM" id="MobiDB-lite"/>
    </source>
</evidence>
<feature type="region of interest" description="Disordered" evidence="1">
    <location>
        <begin position="50"/>
        <end position="75"/>
    </location>
</feature>
<evidence type="ECO:0000313" key="2">
    <source>
        <dbReference type="EMBL" id="URE19507.1"/>
    </source>
</evidence>
<sequence>MCRGTHLMARFPALLANKQSVGHLYKSGQVRETCWWLLIDHFSCTAATSTHVGGEKRPRNKQLQDSKNGSHLGRN</sequence>
<proteinExistence type="predicted"/>
<dbReference type="EMBL" id="CP097509">
    <property type="protein sequence ID" value="URE19507.1"/>
    <property type="molecule type" value="Genomic_DNA"/>
</dbReference>